<evidence type="ECO:0000256" key="6">
    <source>
        <dbReference type="ARBA" id="ARBA00022723"/>
    </source>
</evidence>
<evidence type="ECO:0000259" key="12">
    <source>
        <dbReference type="SMART" id="SM00849"/>
    </source>
</evidence>
<keyword evidence="10" id="KW-0862">Zinc</keyword>
<dbReference type="Gene3D" id="3.60.15.10">
    <property type="entry name" value="Ribonuclease Z/Hydroxyacylglutathione hydrolase-like"/>
    <property type="match status" value="1"/>
</dbReference>
<protein>
    <recommendedName>
        <fullName evidence="5">beta-lactamase</fullName>
        <ecNumber evidence="5">3.5.2.6</ecNumber>
    </recommendedName>
</protein>
<dbReference type="GO" id="GO:0008800">
    <property type="term" value="F:beta-lactamase activity"/>
    <property type="evidence" value="ECO:0007669"/>
    <property type="project" value="UniProtKB-EC"/>
</dbReference>
<keyword evidence="7" id="KW-0732">Signal</keyword>
<dbReference type="PANTHER" id="PTHR42951:SF14">
    <property type="entry name" value="METALLO-BETA-LACTAMASE SUPERFAMILY PROTEIN"/>
    <property type="match status" value="1"/>
</dbReference>
<organism evidence="13 14">
    <name type="scientific">Oceanirhabdus seepicola</name>
    <dbReference type="NCBI Taxonomy" id="2828781"/>
    <lineage>
        <taxon>Bacteria</taxon>
        <taxon>Bacillati</taxon>
        <taxon>Bacillota</taxon>
        <taxon>Clostridia</taxon>
        <taxon>Eubacteriales</taxon>
        <taxon>Clostridiaceae</taxon>
        <taxon>Oceanirhabdus</taxon>
    </lineage>
</organism>
<comment type="cofactor">
    <cofactor evidence="2">
        <name>Zn(2+)</name>
        <dbReference type="ChEBI" id="CHEBI:29105"/>
    </cofactor>
</comment>
<evidence type="ECO:0000256" key="10">
    <source>
        <dbReference type="ARBA" id="ARBA00022833"/>
    </source>
</evidence>
<sequence length="297" mass="34200">MNIDKILGNTYSISAPTNIGVYIFKNKDALIIDTGTGKAFGKKIFKILNENQLKCRFIINTHNHTDHCGGNLFIKENSPNLRIYTSHEERLYIENYQIGAYITYGGNPVEKMKDKNKFSEVDETIEQGKLELNNKGFEIVSLPGHASDGIGIITPDKVAFLGDSIFSESILEKYSLAYVFNIEEFLDSLEKIKSLKCDRYVIGHSDRIYNHEEMEELIEVNRSNIKKYEQEIYDALNNPMTQEDLMERIFILNDLNINKKQYYLNRTTINGYITYLLNKGKIDSMIEGGKLYFYSNA</sequence>
<comment type="catalytic activity">
    <reaction evidence="1">
        <text>a beta-lactam + H2O = a substituted beta-amino acid</text>
        <dbReference type="Rhea" id="RHEA:20401"/>
        <dbReference type="ChEBI" id="CHEBI:15377"/>
        <dbReference type="ChEBI" id="CHEBI:35627"/>
        <dbReference type="ChEBI" id="CHEBI:140347"/>
        <dbReference type="EC" id="3.5.2.6"/>
    </reaction>
</comment>
<evidence type="ECO:0000256" key="3">
    <source>
        <dbReference type="ARBA" id="ARBA00004418"/>
    </source>
</evidence>
<gene>
    <name evidence="13" type="ORF">KDK92_12665</name>
</gene>
<reference evidence="13" key="2">
    <citation type="submission" date="2021-04" db="EMBL/GenBank/DDBJ databases">
        <authorList>
            <person name="Dong X."/>
        </authorList>
    </citation>
    <scope>NUCLEOTIDE SEQUENCE</scope>
    <source>
        <strain evidence="13">ZWT</strain>
    </source>
</reference>
<comment type="subcellular location">
    <subcellularLocation>
        <location evidence="3">Periplasm</location>
    </subcellularLocation>
</comment>
<name>A0A9J6P3E4_9CLOT</name>
<dbReference type="InterPro" id="IPR036866">
    <property type="entry name" value="RibonucZ/Hydroxyglut_hydro"/>
</dbReference>
<dbReference type="GO" id="GO:0046677">
    <property type="term" value="P:response to antibiotic"/>
    <property type="evidence" value="ECO:0007669"/>
    <property type="project" value="UniProtKB-KW"/>
</dbReference>
<comment type="similarity">
    <text evidence="4">Belongs to the metallo-beta-lactamase superfamily. Class-B beta-lactamase family.</text>
</comment>
<dbReference type="EMBL" id="JAGSOJ010000002">
    <property type="protein sequence ID" value="MCM1990577.1"/>
    <property type="molecule type" value="Genomic_DNA"/>
</dbReference>
<keyword evidence="9" id="KW-0378">Hydrolase</keyword>
<proteinExistence type="inferred from homology"/>
<evidence type="ECO:0000256" key="1">
    <source>
        <dbReference type="ARBA" id="ARBA00001526"/>
    </source>
</evidence>
<dbReference type="Pfam" id="PF00753">
    <property type="entry name" value="Lactamase_B"/>
    <property type="match status" value="1"/>
</dbReference>
<keyword evidence="11" id="KW-0046">Antibiotic resistance</keyword>
<dbReference type="CDD" id="cd07743">
    <property type="entry name" value="metallo-hydrolase-like_MBL-fold"/>
    <property type="match status" value="1"/>
</dbReference>
<evidence type="ECO:0000313" key="14">
    <source>
        <dbReference type="Proteomes" id="UP001056429"/>
    </source>
</evidence>
<dbReference type="SUPFAM" id="SSF56281">
    <property type="entry name" value="Metallo-hydrolase/oxidoreductase"/>
    <property type="match status" value="1"/>
</dbReference>
<dbReference type="InterPro" id="IPR050855">
    <property type="entry name" value="NDM-1-like"/>
</dbReference>
<keyword evidence="8" id="KW-0574">Periplasm</keyword>
<evidence type="ECO:0000256" key="7">
    <source>
        <dbReference type="ARBA" id="ARBA00022729"/>
    </source>
</evidence>
<evidence type="ECO:0000313" key="13">
    <source>
        <dbReference type="EMBL" id="MCM1990577.1"/>
    </source>
</evidence>
<dbReference type="SMART" id="SM00849">
    <property type="entry name" value="Lactamase_B"/>
    <property type="match status" value="1"/>
</dbReference>
<dbReference type="RefSeq" id="WP_250859631.1">
    <property type="nucleotide sequence ID" value="NZ_JAGSOJ010000002.1"/>
</dbReference>
<dbReference type="AlphaFoldDB" id="A0A9J6P3E4"/>
<evidence type="ECO:0000256" key="2">
    <source>
        <dbReference type="ARBA" id="ARBA00001947"/>
    </source>
</evidence>
<dbReference type="PROSITE" id="PS00743">
    <property type="entry name" value="BETA_LACTAMASE_B_1"/>
    <property type="match status" value="1"/>
</dbReference>
<dbReference type="InterPro" id="IPR001279">
    <property type="entry name" value="Metallo-B-lactamas"/>
</dbReference>
<dbReference type="PANTHER" id="PTHR42951">
    <property type="entry name" value="METALLO-BETA-LACTAMASE DOMAIN-CONTAINING"/>
    <property type="match status" value="1"/>
</dbReference>
<dbReference type="GO" id="GO:0017001">
    <property type="term" value="P:antibiotic catabolic process"/>
    <property type="evidence" value="ECO:0007669"/>
    <property type="project" value="InterPro"/>
</dbReference>
<dbReference type="InterPro" id="IPR001018">
    <property type="entry name" value="Beta-lactamase_class-B_CS"/>
</dbReference>
<evidence type="ECO:0000256" key="11">
    <source>
        <dbReference type="ARBA" id="ARBA00023251"/>
    </source>
</evidence>
<evidence type="ECO:0000256" key="8">
    <source>
        <dbReference type="ARBA" id="ARBA00022764"/>
    </source>
</evidence>
<keyword evidence="14" id="KW-1185">Reference proteome</keyword>
<evidence type="ECO:0000256" key="4">
    <source>
        <dbReference type="ARBA" id="ARBA00005250"/>
    </source>
</evidence>
<feature type="domain" description="Metallo-beta-lactamase" evidence="12">
    <location>
        <begin position="16"/>
        <end position="204"/>
    </location>
</feature>
<accession>A0A9J6P3E4</accession>
<dbReference type="EC" id="3.5.2.6" evidence="5"/>
<evidence type="ECO:0000256" key="5">
    <source>
        <dbReference type="ARBA" id="ARBA00012865"/>
    </source>
</evidence>
<dbReference type="GO" id="GO:0042597">
    <property type="term" value="C:periplasmic space"/>
    <property type="evidence" value="ECO:0007669"/>
    <property type="project" value="UniProtKB-SubCell"/>
</dbReference>
<comment type="caution">
    <text evidence="13">The sequence shown here is derived from an EMBL/GenBank/DDBJ whole genome shotgun (WGS) entry which is preliminary data.</text>
</comment>
<reference evidence="13" key="1">
    <citation type="journal article" date="2021" name="mSystems">
        <title>Bacteria and Archaea Synergistically Convert Glycine Betaine to Biogenic Methane in the Formosa Cold Seep of the South China Sea.</title>
        <authorList>
            <person name="Li L."/>
            <person name="Zhang W."/>
            <person name="Zhang S."/>
            <person name="Song L."/>
            <person name="Sun Q."/>
            <person name="Zhang H."/>
            <person name="Xiang H."/>
            <person name="Dong X."/>
        </authorList>
    </citation>
    <scope>NUCLEOTIDE SEQUENCE</scope>
    <source>
        <strain evidence="13">ZWT</strain>
    </source>
</reference>
<dbReference type="GO" id="GO:0008270">
    <property type="term" value="F:zinc ion binding"/>
    <property type="evidence" value="ECO:0007669"/>
    <property type="project" value="InterPro"/>
</dbReference>
<dbReference type="Proteomes" id="UP001056429">
    <property type="component" value="Unassembled WGS sequence"/>
</dbReference>
<keyword evidence="6" id="KW-0479">Metal-binding</keyword>
<evidence type="ECO:0000256" key="9">
    <source>
        <dbReference type="ARBA" id="ARBA00022801"/>
    </source>
</evidence>